<dbReference type="KEGG" id="epa:110244112"/>
<name>A0A913YQB2_EXADI</name>
<dbReference type="GeneID" id="110244112"/>
<evidence type="ECO:0000313" key="2">
    <source>
        <dbReference type="Proteomes" id="UP000887567"/>
    </source>
</evidence>
<reference evidence="1" key="1">
    <citation type="submission" date="2022-11" db="UniProtKB">
        <authorList>
            <consortium name="EnsemblMetazoa"/>
        </authorList>
    </citation>
    <scope>IDENTIFICATION</scope>
</reference>
<protein>
    <submittedName>
        <fullName evidence="1">Uncharacterized protein</fullName>
    </submittedName>
</protein>
<sequence>MESTNPLRGIDFEARRREDAFKKCSEELQLSSYDENVCNTTNQDLCPVVGLLSQCVNERIKRGCLLITQEITMAVLCSSAGELILVDSHSHAPFGAAICGPTQDASALVQWYQNSFQKYHGNPVGISS</sequence>
<dbReference type="AlphaFoldDB" id="A0A913YQB2"/>
<dbReference type="Proteomes" id="UP000887567">
    <property type="component" value="Unplaced"/>
</dbReference>
<dbReference type="Gene3D" id="3.90.70.120">
    <property type="match status" value="1"/>
</dbReference>
<proteinExistence type="predicted"/>
<evidence type="ECO:0000313" key="1">
    <source>
        <dbReference type="EnsemblMetazoa" id="XP_028516351.1"/>
    </source>
</evidence>
<organism evidence="1 2">
    <name type="scientific">Exaiptasia diaphana</name>
    <name type="common">Tropical sea anemone</name>
    <name type="synonym">Aiptasia pulchella</name>
    <dbReference type="NCBI Taxonomy" id="2652724"/>
    <lineage>
        <taxon>Eukaryota</taxon>
        <taxon>Metazoa</taxon>
        <taxon>Cnidaria</taxon>
        <taxon>Anthozoa</taxon>
        <taxon>Hexacorallia</taxon>
        <taxon>Actiniaria</taxon>
        <taxon>Aiptasiidae</taxon>
        <taxon>Exaiptasia</taxon>
    </lineage>
</organism>
<dbReference type="EnsemblMetazoa" id="XM_028660550.1">
    <property type="protein sequence ID" value="XP_028516351.1"/>
    <property type="gene ID" value="LOC110244112"/>
</dbReference>
<keyword evidence="2" id="KW-1185">Reference proteome</keyword>
<dbReference type="RefSeq" id="XP_028516351.1">
    <property type="nucleotide sequence ID" value="XM_028660550.1"/>
</dbReference>
<accession>A0A913YQB2</accession>